<dbReference type="OrthoDB" id="5425455at2759"/>
<feature type="compositionally biased region" description="Acidic residues" evidence="1">
    <location>
        <begin position="61"/>
        <end position="72"/>
    </location>
</feature>
<proteinExistence type="predicted"/>
<feature type="chain" id="PRO_5026331569" evidence="2">
    <location>
        <begin position="21"/>
        <end position="99"/>
    </location>
</feature>
<sequence>CWTLDAGCWMLDAGCWMLDAGCWMLMDADGGCSGDGCWSPGRVQGWRCWRWIARGRGVVDADADADGGEDEGSTGRDGREGREAEWKASGSDKVSEGED</sequence>
<organism evidence="3 4">
    <name type="scientific">Aulographum hederae CBS 113979</name>
    <dbReference type="NCBI Taxonomy" id="1176131"/>
    <lineage>
        <taxon>Eukaryota</taxon>
        <taxon>Fungi</taxon>
        <taxon>Dikarya</taxon>
        <taxon>Ascomycota</taxon>
        <taxon>Pezizomycotina</taxon>
        <taxon>Dothideomycetes</taxon>
        <taxon>Pleosporomycetidae</taxon>
        <taxon>Aulographales</taxon>
        <taxon>Aulographaceae</taxon>
    </lineage>
</organism>
<name>A0A6G1GXF6_9PEZI</name>
<keyword evidence="4" id="KW-1185">Reference proteome</keyword>
<evidence type="ECO:0000313" key="3">
    <source>
        <dbReference type="EMBL" id="KAF1985492.1"/>
    </source>
</evidence>
<protein>
    <submittedName>
        <fullName evidence="3">Uncharacterized protein</fullName>
    </submittedName>
</protein>
<keyword evidence="2" id="KW-0732">Signal</keyword>
<dbReference type="AlphaFoldDB" id="A0A6G1GXF6"/>
<feature type="compositionally biased region" description="Basic and acidic residues" evidence="1">
    <location>
        <begin position="73"/>
        <end position="86"/>
    </location>
</feature>
<evidence type="ECO:0000256" key="2">
    <source>
        <dbReference type="SAM" id="SignalP"/>
    </source>
</evidence>
<gene>
    <name evidence="3" type="ORF">K402DRAFT_334335</name>
</gene>
<dbReference type="EMBL" id="ML977162">
    <property type="protein sequence ID" value="KAF1985492.1"/>
    <property type="molecule type" value="Genomic_DNA"/>
</dbReference>
<feature type="signal peptide" evidence="2">
    <location>
        <begin position="1"/>
        <end position="20"/>
    </location>
</feature>
<feature type="region of interest" description="Disordered" evidence="1">
    <location>
        <begin position="60"/>
        <end position="99"/>
    </location>
</feature>
<dbReference type="Proteomes" id="UP000800041">
    <property type="component" value="Unassembled WGS sequence"/>
</dbReference>
<accession>A0A6G1GXF6</accession>
<evidence type="ECO:0000256" key="1">
    <source>
        <dbReference type="SAM" id="MobiDB-lite"/>
    </source>
</evidence>
<feature type="non-terminal residue" evidence="3">
    <location>
        <position position="1"/>
    </location>
</feature>
<reference evidence="3" key="1">
    <citation type="journal article" date="2020" name="Stud. Mycol.">
        <title>101 Dothideomycetes genomes: a test case for predicting lifestyles and emergence of pathogens.</title>
        <authorList>
            <person name="Haridas S."/>
            <person name="Albert R."/>
            <person name="Binder M."/>
            <person name="Bloem J."/>
            <person name="Labutti K."/>
            <person name="Salamov A."/>
            <person name="Andreopoulos B."/>
            <person name="Baker S."/>
            <person name="Barry K."/>
            <person name="Bills G."/>
            <person name="Bluhm B."/>
            <person name="Cannon C."/>
            <person name="Castanera R."/>
            <person name="Culley D."/>
            <person name="Daum C."/>
            <person name="Ezra D."/>
            <person name="Gonzalez J."/>
            <person name="Henrissat B."/>
            <person name="Kuo A."/>
            <person name="Liang C."/>
            <person name="Lipzen A."/>
            <person name="Lutzoni F."/>
            <person name="Magnuson J."/>
            <person name="Mondo S."/>
            <person name="Nolan M."/>
            <person name="Ohm R."/>
            <person name="Pangilinan J."/>
            <person name="Park H.-J."/>
            <person name="Ramirez L."/>
            <person name="Alfaro M."/>
            <person name="Sun H."/>
            <person name="Tritt A."/>
            <person name="Yoshinaga Y."/>
            <person name="Zwiers L.-H."/>
            <person name="Turgeon B."/>
            <person name="Goodwin S."/>
            <person name="Spatafora J."/>
            <person name="Crous P."/>
            <person name="Grigoriev I."/>
        </authorList>
    </citation>
    <scope>NUCLEOTIDE SEQUENCE</scope>
    <source>
        <strain evidence="3">CBS 113979</strain>
    </source>
</reference>
<evidence type="ECO:0000313" key="4">
    <source>
        <dbReference type="Proteomes" id="UP000800041"/>
    </source>
</evidence>